<dbReference type="GO" id="GO:0048205">
    <property type="term" value="P:COPI coating of Golgi vesicle"/>
    <property type="evidence" value="ECO:0007669"/>
    <property type="project" value="TreeGrafter"/>
</dbReference>
<accession>A0A183APM5</accession>
<evidence type="ECO:0000256" key="2">
    <source>
        <dbReference type="ARBA" id="ARBA00022833"/>
    </source>
</evidence>
<evidence type="ECO:0000256" key="4">
    <source>
        <dbReference type="SAM" id="MobiDB-lite"/>
    </source>
</evidence>
<dbReference type="OrthoDB" id="983479at2759"/>
<dbReference type="GO" id="GO:0000139">
    <property type="term" value="C:Golgi membrane"/>
    <property type="evidence" value="ECO:0007669"/>
    <property type="project" value="GOC"/>
</dbReference>
<feature type="coiled-coil region" evidence="3">
    <location>
        <begin position="71"/>
        <end position="120"/>
    </location>
</feature>
<dbReference type="Proteomes" id="UP000272942">
    <property type="component" value="Unassembled WGS sequence"/>
</dbReference>
<feature type="region of interest" description="Disordered" evidence="4">
    <location>
        <begin position="133"/>
        <end position="288"/>
    </location>
</feature>
<keyword evidence="1" id="KW-0479">Metal-binding</keyword>
<proteinExistence type="predicted"/>
<evidence type="ECO:0000313" key="5">
    <source>
        <dbReference type="EMBL" id="VDP84404.1"/>
    </source>
</evidence>
<evidence type="ECO:0000313" key="6">
    <source>
        <dbReference type="Proteomes" id="UP000272942"/>
    </source>
</evidence>
<evidence type="ECO:0000313" key="7">
    <source>
        <dbReference type="WBParaSite" id="ECPE_0000893801-mRNA-1"/>
    </source>
</evidence>
<dbReference type="EMBL" id="UZAN01046639">
    <property type="protein sequence ID" value="VDP84404.1"/>
    <property type="molecule type" value="Genomic_DNA"/>
</dbReference>
<evidence type="ECO:0000256" key="3">
    <source>
        <dbReference type="SAM" id="Coils"/>
    </source>
</evidence>
<dbReference type="PANTHER" id="PTHR45686">
    <property type="entry name" value="ADP-RIBOSYLATION FACTOR GTPASE ACTIVATING PROTEIN 3, ISOFORM H-RELATED"/>
    <property type="match status" value="1"/>
</dbReference>
<gene>
    <name evidence="5" type="ORF">ECPE_LOCUS8910</name>
</gene>
<name>A0A183APM5_9TREM</name>
<feature type="region of interest" description="Disordered" evidence="4">
    <location>
        <begin position="310"/>
        <end position="337"/>
    </location>
</feature>
<keyword evidence="2" id="KW-0862">Zinc</keyword>
<dbReference type="WBParaSite" id="ECPE_0000893801-mRNA-1">
    <property type="protein sequence ID" value="ECPE_0000893801-mRNA-1"/>
    <property type="gene ID" value="ECPE_0000893801"/>
</dbReference>
<evidence type="ECO:0000256" key="1">
    <source>
        <dbReference type="ARBA" id="ARBA00022723"/>
    </source>
</evidence>
<dbReference type="AlphaFoldDB" id="A0A183APM5"/>
<sequence length="375" mass="40803">MIRCFVDHPFEEPKVGPVVDLNSGTGNDVSKSTVSVRPGTRKSKPGKVSAKKGGLGAAKVKADFTAIESAAENADLQRERQAMMAKQLEKEEMEKEAERIASLRLAYKDVAEEREKKEQALKAVDPKRAEQVERLGMGTGTRGISHSAFSDVRKIEQEGTNTANSTTRSSALVSSKLDPFFDSSPGLGTNGRIGSTRRLDSDDPFSRGGSGWIDETPKGDGWTREVDPFDSYSTRSNVTTTGTSNKTREPTVTSSDWGRSSPRDSRKQKTLSSEPISSTQSEELRTKFANVSSISSDAFFGREEVEDAGFSRFHGSESISSDDYFGRAKPQPPSQLSNELQQIKDGVRQGVTKVATRLSHFASDMVSTLQVCASP</sequence>
<dbReference type="GO" id="GO:0046872">
    <property type="term" value="F:metal ion binding"/>
    <property type="evidence" value="ECO:0007669"/>
    <property type="project" value="UniProtKB-KW"/>
</dbReference>
<feature type="compositionally biased region" description="Polar residues" evidence="4">
    <location>
        <begin position="270"/>
        <end position="281"/>
    </location>
</feature>
<feature type="compositionally biased region" description="Polar residues" evidence="4">
    <location>
        <begin position="231"/>
        <end position="258"/>
    </location>
</feature>
<feature type="compositionally biased region" description="Basic and acidic residues" evidence="4">
    <location>
        <begin position="215"/>
        <end position="227"/>
    </location>
</feature>
<protein>
    <submittedName>
        <fullName evidence="7">ADP-ribosylation factor GTPase-activating protein 2-like</fullName>
    </submittedName>
</protein>
<feature type="compositionally biased region" description="Low complexity" evidence="4">
    <location>
        <begin position="160"/>
        <end position="171"/>
    </location>
</feature>
<feature type="region of interest" description="Disordered" evidence="4">
    <location>
        <begin position="15"/>
        <end position="55"/>
    </location>
</feature>
<keyword evidence="3" id="KW-0175">Coiled coil</keyword>
<reference evidence="5 6" key="2">
    <citation type="submission" date="2018-11" db="EMBL/GenBank/DDBJ databases">
        <authorList>
            <consortium name="Pathogen Informatics"/>
        </authorList>
    </citation>
    <scope>NUCLEOTIDE SEQUENCE [LARGE SCALE GENOMIC DNA]</scope>
    <source>
        <strain evidence="5 6">Egypt</strain>
    </source>
</reference>
<feature type="compositionally biased region" description="Polar residues" evidence="4">
    <location>
        <begin position="22"/>
        <end position="35"/>
    </location>
</feature>
<reference evidence="7" key="1">
    <citation type="submission" date="2016-06" db="UniProtKB">
        <authorList>
            <consortium name="WormBaseParasite"/>
        </authorList>
    </citation>
    <scope>IDENTIFICATION</scope>
</reference>
<organism evidence="7">
    <name type="scientific">Echinostoma caproni</name>
    <dbReference type="NCBI Taxonomy" id="27848"/>
    <lineage>
        <taxon>Eukaryota</taxon>
        <taxon>Metazoa</taxon>
        <taxon>Spiralia</taxon>
        <taxon>Lophotrochozoa</taxon>
        <taxon>Platyhelminthes</taxon>
        <taxon>Trematoda</taxon>
        <taxon>Digenea</taxon>
        <taxon>Plagiorchiida</taxon>
        <taxon>Echinostomata</taxon>
        <taxon>Echinostomatoidea</taxon>
        <taxon>Echinostomatidae</taxon>
        <taxon>Echinostoma</taxon>
    </lineage>
</organism>
<keyword evidence="6" id="KW-1185">Reference proteome</keyword>
<dbReference type="PANTHER" id="PTHR45686:SF4">
    <property type="entry name" value="ADP-RIBOSYLATION FACTOR GTPASE ACTIVATING PROTEIN 3, ISOFORM H"/>
    <property type="match status" value="1"/>
</dbReference>